<organism evidence="3 4">
    <name type="scientific">Multifurca ochricompacta</name>
    <dbReference type="NCBI Taxonomy" id="376703"/>
    <lineage>
        <taxon>Eukaryota</taxon>
        <taxon>Fungi</taxon>
        <taxon>Dikarya</taxon>
        <taxon>Basidiomycota</taxon>
        <taxon>Agaricomycotina</taxon>
        <taxon>Agaricomycetes</taxon>
        <taxon>Russulales</taxon>
        <taxon>Russulaceae</taxon>
        <taxon>Multifurca</taxon>
    </lineage>
</organism>
<dbReference type="GO" id="GO:0008270">
    <property type="term" value="F:zinc ion binding"/>
    <property type="evidence" value="ECO:0007669"/>
    <property type="project" value="UniProtKB-KW"/>
</dbReference>
<dbReference type="PROSITE" id="PS50157">
    <property type="entry name" value="ZINC_FINGER_C2H2_2"/>
    <property type="match status" value="1"/>
</dbReference>
<accession>A0AAD4M4G4</accession>
<keyword evidence="1" id="KW-0479">Metal-binding</keyword>
<feature type="domain" description="C2H2-type" evidence="2">
    <location>
        <begin position="28"/>
        <end position="53"/>
    </location>
</feature>
<proteinExistence type="predicted"/>
<name>A0AAD4M4G4_9AGAM</name>
<dbReference type="Proteomes" id="UP001203297">
    <property type="component" value="Unassembled WGS sequence"/>
</dbReference>
<gene>
    <name evidence="3" type="ORF">B0F90DRAFT_1817307</name>
</gene>
<reference evidence="3" key="1">
    <citation type="journal article" date="2022" name="New Phytol.">
        <title>Evolutionary transition to the ectomycorrhizal habit in the genomes of a hyperdiverse lineage of mushroom-forming fungi.</title>
        <authorList>
            <person name="Looney B."/>
            <person name="Miyauchi S."/>
            <person name="Morin E."/>
            <person name="Drula E."/>
            <person name="Courty P.E."/>
            <person name="Kohler A."/>
            <person name="Kuo A."/>
            <person name="LaButti K."/>
            <person name="Pangilinan J."/>
            <person name="Lipzen A."/>
            <person name="Riley R."/>
            <person name="Andreopoulos W."/>
            <person name="He G."/>
            <person name="Johnson J."/>
            <person name="Nolan M."/>
            <person name="Tritt A."/>
            <person name="Barry K.W."/>
            <person name="Grigoriev I.V."/>
            <person name="Nagy L.G."/>
            <person name="Hibbett D."/>
            <person name="Henrissat B."/>
            <person name="Matheny P.B."/>
            <person name="Labbe J."/>
            <person name="Martin F.M."/>
        </authorList>
    </citation>
    <scope>NUCLEOTIDE SEQUENCE</scope>
    <source>
        <strain evidence="3">BPL690</strain>
    </source>
</reference>
<sequence length="141" mass="16736">MNYIETDLTALDSPHQSFSVPTPNRPPLYCPDSNCEKRFGRQQELNRHIIALHLPDWIYCPYSSCSWRGHRVEDFKDHLEKWNCGLLPTKEHYEIYNTKLVLSWISENGMSIYAVAWHALRFVEQKARELGKLEEWENLWG</sequence>
<evidence type="ECO:0000256" key="1">
    <source>
        <dbReference type="PROSITE-ProRule" id="PRU00042"/>
    </source>
</evidence>
<evidence type="ECO:0000313" key="3">
    <source>
        <dbReference type="EMBL" id="KAI0301020.1"/>
    </source>
</evidence>
<keyword evidence="4" id="KW-1185">Reference proteome</keyword>
<evidence type="ECO:0000259" key="2">
    <source>
        <dbReference type="PROSITE" id="PS50157"/>
    </source>
</evidence>
<dbReference type="PROSITE" id="PS00028">
    <property type="entry name" value="ZINC_FINGER_C2H2_1"/>
    <property type="match status" value="1"/>
</dbReference>
<keyword evidence="1" id="KW-0862">Zinc</keyword>
<keyword evidence="1" id="KW-0863">Zinc-finger</keyword>
<evidence type="ECO:0000313" key="4">
    <source>
        <dbReference type="Proteomes" id="UP001203297"/>
    </source>
</evidence>
<protein>
    <recommendedName>
        <fullName evidence="2">C2H2-type domain-containing protein</fullName>
    </recommendedName>
</protein>
<dbReference type="EMBL" id="WTXG01000016">
    <property type="protein sequence ID" value="KAI0301020.1"/>
    <property type="molecule type" value="Genomic_DNA"/>
</dbReference>
<dbReference type="InterPro" id="IPR013087">
    <property type="entry name" value="Znf_C2H2_type"/>
</dbReference>
<dbReference type="AlphaFoldDB" id="A0AAD4M4G4"/>
<comment type="caution">
    <text evidence="3">The sequence shown here is derived from an EMBL/GenBank/DDBJ whole genome shotgun (WGS) entry which is preliminary data.</text>
</comment>